<comment type="catalytic activity">
    <reaction evidence="14 17">
        <text>cytidine + ATP = CMP + ADP + H(+)</text>
        <dbReference type="Rhea" id="RHEA:24674"/>
        <dbReference type="ChEBI" id="CHEBI:15378"/>
        <dbReference type="ChEBI" id="CHEBI:17562"/>
        <dbReference type="ChEBI" id="CHEBI:30616"/>
        <dbReference type="ChEBI" id="CHEBI:60377"/>
        <dbReference type="ChEBI" id="CHEBI:456216"/>
        <dbReference type="EC" id="2.7.1.48"/>
    </reaction>
</comment>
<dbReference type="Pfam" id="PF00485">
    <property type="entry name" value="PRK"/>
    <property type="match status" value="1"/>
</dbReference>
<keyword evidence="9 16" id="KW-0547">Nucleotide-binding</keyword>
<dbReference type="SUPFAM" id="SSF52540">
    <property type="entry name" value="P-loop containing nucleoside triphosphate hydrolases"/>
    <property type="match status" value="1"/>
</dbReference>
<dbReference type="EC" id="2.7.1.48" evidence="5 16"/>
<evidence type="ECO:0000256" key="12">
    <source>
        <dbReference type="ARBA" id="ARBA00030641"/>
    </source>
</evidence>
<keyword evidence="8 16" id="KW-0808">Transferase</keyword>
<evidence type="ECO:0000259" key="18">
    <source>
        <dbReference type="SMART" id="SM00382"/>
    </source>
</evidence>
<gene>
    <name evidence="16" type="primary">udk</name>
    <name evidence="19" type="ORF">HNQ61_000899</name>
</gene>
<comment type="pathway">
    <text evidence="3 16 17">Pyrimidine metabolism; CTP biosynthesis via salvage pathway; CTP from cytidine: step 1/3.</text>
</comment>
<evidence type="ECO:0000256" key="13">
    <source>
        <dbReference type="ARBA" id="ARBA00031452"/>
    </source>
</evidence>
<proteinExistence type="inferred from homology"/>
<name>A0A841GV96_9BACT</name>
<dbReference type="InterPro" id="IPR027417">
    <property type="entry name" value="P-loop_NTPase"/>
</dbReference>
<keyword evidence="7 16" id="KW-0963">Cytoplasm</keyword>
<evidence type="ECO:0000256" key="17">
    <source>
        <dbReference type="RuleBase" id="RU003825"/>
    </source>
</evidence>
<evidence type="ECO:0000256" key="14">
    <source>
        <dbReference type="ARBA" id="ARBA00047436"/>
    </source>
</evidence>
<dbReference type="Proteomes" id="UP000582837">
    <property type="component" value="Unassembled WGS sequence"/>
</dbReference>
<comment type="caution">
    <text evidence="19">The sequence shown here is derived from an EMBL/GenBank/DDBJ whole genome shotgun (WGS) entry which is preliminary data.</text>
</comment>
<dbReference type="CDD" id="cd02023">
    <property type="entry name" value="UMPK"/>
    <property type="match status" value="1"/>
</dbReference>
<comment type="similarity">
    <text evidence="4 16 17">Belongs to the uridine kinase family.</text>
</comment>
<evidence type="ECO:0000256" key="2">
    <source>
        <dbReference type="ARBA" id="ARBA00004690"/>
    </source>
</evidence>
<organism evidence="19 20">
    <name type="scientific">Longimicrobium terrae</name>
    <dbReference type="NCBI Taxonomy" id="1639882"/>
    <lineage>
        <taxon>Bacteria</taxon>
        <taxon>Pseudomonadati</taxon>
        <taxon>Gemmatimonadota</taxon>
        <taxon>Longimicrobiia</taxon>
        <taxon>Longimicrobiales</taxon>
        <taxon>Longimicrobiaceae</taxon>
        <taxon>Longimicrobium</taxon>
    </lineage>
</organism>
<dbReference type="UniPathway" id="UPA00574">
    <property type="reaction ID" value="UER00637"/>
</dbReference>
<dbReference type="SMART" id="SM00382">
    <property type="entry name" value="AAA"/>
    <property type="match status" value="1"/>
</dbReference>
<dbReference type="InterPro" id="IPR026008">
    <property type="entry name" value="Uridine_kinase"/>
</dbReference>
<evidence type="ECO:0000256" key="16">
    <source>
        <dbReference type="HAMAP-Rule" id="MF_00551"/>
    </source>
</evidence>
<dbReference type="UniPathway" id="UPA00579">
    <property type="reaction ID" value="UER00640"/>
</dbReference>
<dbReference type="Gene3D" id="3.40.50.300">
    <property type="entry name" value="P-loop containing nucleotide triphosphate hydrolases"/>
    <property type="match status" value="1"/>
</dbReference>
<evidence type="ECO:0000256" key="3">
    <source>
        <dbReference type="ARBA" id="ARBA00004784"/>
    </source>
</evidence>
<evidence type="ECO:0000256" key="9">
    <source>
        <dbReference type="ARBA" id="ARBA00022741"/>
    </source>
</evidence>
<comment type="pathway">
    <text evidence="2 16 17">Pyrimidine metabolism; UMP biosynthesis via salvage pathway; UMP from uridine: step 1/1.</text>
</comment>
<dbReference type="GO" id="GO:0044206">
    <property type="term" value="P:UMP salvage"/>
    <property type="evidence" value="ECO:0007669"/>
    <property type="project" value="UniProtKB-UniRule"/>
</dbReference>
<evidence type="ECO:0000256" key="15">
    <source>
        <dbReference type="ARBA" id="ARBA00048909"/>
    </source>
</evidence>
<evidence type="ECO:0000313" key="19">
    <source>
        <dbReference type="EMBL" id="MBB6069284.1"/>
    </source>
</evidence>
<dbReference type="NCBIfam" id="TIGR00235">
    <property type="entry name" value="udk"/>
    <property type="match status" value="1"/>
</dbReference>
<evidence type="ECO:0000256" key="8">
    <source>
        <dbReference type="ARBA" id="ARBA00022679"/>
    </source>
</evidence>
<dbReference type="InterPro" id="IPR000764">
    <property type="entry name" value="Uridine_kinase-like"/>
</dbReference>
<comment type="subcellular location">
    <subcellularLocation>
        <location evidence="1 16 17">Cytoplasm</location>
    </subcellularLocation>
</comment>
<evidence type="ECO:0000313" key="20">
    <source>
        <dbReference type="Proteomes" id="UP000582837"/>
    </source>
</evidence>
<feature type="binding site" evidence="16">
    <location>
        <begin position="10"/>
        <end position="17"/>
    </location>
    <ligand>
        <name>ATP</name>
        <dbReference type="ChEBI" id="CHEBI:30616"/>
    </ligand>
</feature>
<dbReference type="RefSeq" id="WP_170037921.1">
    <property type="nucleotide sequence ID" value="NZ_JABDTL010000002.1"/>
</dbReference>
<evidence type="ECO:0000256" key="6">
    <source>
        <dbReference type="ARBA" id="ARBA00021478"/>
    </source>
</evidence>
<keyword evidence="11 16" id="KW-0067">ATP-binding</keyword>
<dbReference type="InterPro" id="IPR003593">
    <property type="entry name" value="AAA+_ATPase"/>
</dbReference>
<dbReference type="PRINTS" id="PR00988">
    <property type="entry name" value="URIDINKINASE"/>
</dbReference>
<dbReference type="PANTHER" id="PTHR10285">
    <property type="entry name" value="URIDINE KINASE"/>
    <property type="match status" value="1"/>
</dbReference>
<accession>A0A841GV96</accession>
<evidence type="ECO:0000256" key="11">
    <source>
        <dbReference type="ARBA" id="ARBA00022840"/>
    </source>
</evidence>
<dbReference type="GO" id="GO:0005524">
    <property type="term" value="F:ATP binding"/>
    <property type="evidence" value="ECO:0007669"/>
    <property type="project" value="UniProtKB-UniRule"/>
</dbReference>
<dbReference type="AlphaFoldDB" id="A0A841GV96"/>
<dbReference type="InterPro" id="IPR006083">
    <property type="entry name" value="PRK/URK"/>
</dbReference>
<dbReference type="GO" id="GO:0044211">
    <property type="term" value="P:CTP salvage"/>
    <property type="evidence" value="ECO:0007669"/>
    <property type="project" value="UniProtKB-UniRule"/>
</dbReference>
<sequence length="215" mass="24834">MKPFLIGIAGGTGSGKTTVARRIYDSLHLDAAVFLDHDSYYKDLLHLSLEERAGVNFDHPDSLDNELLIHHLTELMDGREIEKPVYDFSRHTRAPEKIRTVPRDVILVDGILLFAEPRLREMFDLRIFVDTDADVRFIRRMRRDIEDRGRTLDSVIEQYLTTVRPMHFEFVEPTKRYADVIIPRGGQNRAGIDVVAARIRERLAEKARMEVQPPA</sequence>
<dbReference type="GO" id="GO:0004849">
    <property type="term" value="F:uridine kinase activity"/>
    <property type="evidence" value="ECO:0007669"/>
    <property type="project" value="UniProtKB-UniRule"/>
</dbReference>
<comment type="catalytic activity">
    <reaction evidence="15 16 17">
        <text>uridine + ATP = UMP + ADP + H(+)</text>
        <dbReference type="Rhea" id="RHEA:16825"/>
        <dbReference type="ChEBI" id="CHEBI:15378"/>
        <dbReference type="ChEBI" id="CHEBI:16704"/>
        <dbReference type="ChEBI" id="CHEBI:30616"/>
        <dbReference type="ChEBI" id="CHEBI:57865"/>
        <dbReference type="ChEBI" id="CHEBI:456216"/>
        <dbReference type="EC" id="2.7.1.48"/>
    </reaction>
</comment>
<reference evidence="19 20" key="1">
    <citation type="submission" date="2020-08" db="EMBL/GenBank/DDBJ databases">
        <title>Genomic Encyclopedia of Type Strains, Phase IV (KMG-IV): sequencing the most valuable type-strain genomes for metagenomic binning, comparative biology and taxonomic classification.</title>
        <authorList>
            <person name="Goeker M."/>
        </authorList>
    </citation>
    <scope>NUCLEOTIDE SEQUENCE [LARGE SCALE GENOMIC DNA]</scope>
    <source>
        <strain evidence="19 20">DSM 29007</strain>
    </source>
</reference>
<dbReference type="NCBIfam" id="NF004018">
    <property type="entry name" value="PRK05480.1"/>
    <property type="match status" value="1"/>
</dbReference>
<evidence type="ECO:0000256" key="5">
    <source>
        <dbReference type="ARBA" id="ARBA00012137"/>
    </source>
</evidence>
<dbReference type="HAMAP" id="MF_00551">
    <property type="entry name" value="Uridine_kinase"/>
    <property type="match status" value="1"/>
</dbReference>
<dbReference type="EMBL" id="JACHIA010000002">
    <property type="protein sequence ID" value="MBB6069284.1"/>
    <property type="molecule type" value="Genomic_DNA"/>
</dbReference>
<evidence type="ECO:0000256" key="10">
    <source>
        <dbReference type="ARBA" id="ARBA00022777"/>
    </source>
</evidence>
<keyword evidence="10 16" id="KW-0418">Kinase</keyword>
<protein>
    <recommendedName>
        <fullName evidence="6 16">Uridine kinase</fullName>
        <ecNumber evidence="5 16">2.7.1.48</ecNumber>
    </recommendedName>
    <alternativeName>
        <fullName evidence="12 16">Cytidine monophosphokinase</fullName>
    </alternativeName>
    <alternativeName>
        <fullName evidence="13 16">Uridine monophosphokinase</fullName>
    </alternativeName>
</protein>
<dbReference type="GO" id="GO:0005737">
    <property type="term" value="C:cytoplasm"/>
    <property type="evidence" value="ECO:0007669"/>
    <property type="project" value="UniProtKB-SubCell"/>
</dbReference>
<evidence type="ECO:0000256" key="7">
    <source>
        <dbReference type="ARBA" id="ARBA00022490"/>
    </source>
</evidence>
<evidence type="ECO:0000256" key="1">
    <source>
        <dbReference type="ARBA" id="ARBA00004496"/>
    </source>
</evidence>
<evidence type="ECO:0000256" key="4">
    <source>
        <dbReference type="ARBA" id="ARBA00005408"/>
    </source>
</evidence>
<feature type="domain" description="AAA+ ATPase" evidence="18">
    <location>
        <begin position="2"/>
        <end position="150"/>
    </location>
</feature>
<keyword evidence="20" id="KW-1185">Reference proteome</keyword>